<feature type="domain" description="EF-hand" evidence="2">
    <location>
        <begin position="89"/>
        <end position="124"/>
    </location>
</feature>
<proteinExistence type="predicted"/>
<dbReference type="Pfam" id="PF13202">
    <property type="entry name" value="EF-hand_5"/>
    <property type="match status" value="2"/>
</dbReference>
<dbReference type="PROSITE" id="PS00018">
    <property type="entry name" value="EF_HAND_1"/>
    <property type="match status" value="2"/>
</dbReference>
<feature type="compositionally biased region" description="Polar residues" evidence="1">
    <location>
        <begin position="1"/>
        <end position="22"/>
    </location>
</feature>
<dbReference type="InterPro" id="IPR011992">
    <property type="entry name" value="EF-hand-dom_pair"/>
</dbReference>
<accession>A0A3E1BGE2</accession>
<feature type="domain" description="EF-hand" evidence="2">
    <location>
        <begin position="9"/>
        <end position="44"/>
    </location>
</feature>
<dbReference type="SMART" id="SM00054">
    <property type="entry name" value="EFh"/>
    <property type="match status" value="2"/>
</dbReference>
<dbReference type="EMBL" id="NAOO01000018">
    <property type="protein sequence ID" value="RFB92169.1"/>
    <property type="molecule type" value="Genomic_DNA"/>
</dbReference>
<dbReference type="Gene3D" id="1.10.238.10">
    <property type="entry name" value="EF-hand"/>
    <property type="match status" value="1"/>
</dbReference>
<dbReference type="InterPro" id="IPR002048">
    <property type="entry name" value="EF_hand_dom"/>
</dbReference>
<gene>
    <name evidence="3" type="ORF">B5K10_15210</name>
</gene>
<feature type="region of interest" description="Disordered" evidence="1">
    <location>
        <begin position="77"/>
        <end position="105"/>
    </location>
</feature>
<dbReference type="AlphaFoldDB" id="A0A3E1BGE2"/>
<evidence type="ECO:0000259" key="2">
    <source>
        <dbReference type="PROSITE" id="PS50222"/>
    </source>
</evidence>
<name>A0A3E1BGE2_RHILT</name>
<dbReference type="SUPFAM" id="SSF47473">
    <property type="entry name" value="EF-hand"/>
    <property type="match status" value="1"/>
</dbReference>
<feature type="compositionally biased region" description="Acidic residues" evidence="1">
    <location>
        <begin position="80"/>
        <end position="91"/>
    </location>
</feature>
<dbReference type="GO" id="GO:0005509">
    <property type="term" value="F:calcium ion binding"/>
    <property type="evidence" value="ECO:0007669"/>
    <property type="project" value="InterPro"/>
</dbReference>
<dbReference type="RefSeq" id="WP_116273899.1">
    <property type="nucleotide sequence ID" value="NZ_KZ859521.1"/>
</dbReference>
<evidence type="ECO:0000256" key="1">
    <source>
        <dbReference type="SAM" id="MobiDB-lite"/>
    </source>
</evidence>
<evidence type="ECO:0000313" key="4">
    <source>
        <dbReference type="Proteomes" id="UP000256748"/>
    </source>
</evidence>
<comment type="caution">
    <text evidence="3">The sequence shown here is derived from an EMBL/GenBank/DDBJ whole genome shotgun (WGS) entry which is preliminary data.</text>
</comment>
<dbReference type="Proteomes" id="UP000256748">
    <property type="component" value="Unassembled WGS sequence"/>
</dbReference>
<feature type="region of interest" description="Disordered" evidence="1">
    <location>
        <begin position="1"/>
        <end position="56"/>
    </location>
</feature>
<evidence type="ECO:0000313" key="3">
    <source>
        <dbReference type="EMBL" id="RFB92169.1"/>
    </source>
</evidence>
<sequence>MTSVSSLGSALSQYQSPLSSLDKNGDGVISPDELAAASQSSSSGTAATSDDGDDSSADIVKKITADILSLMLSLQKTDGTDDQSDGSDQGDGDSKGVFAAMDSNGDGKLTESEFLAADPNKINTSGDSDPLLTKVLSDMQTALQAHRNTYGASAAADDSTADGVTAA</sequence>
<dbReference type="InterPro" id="IPR018247">
    <property type="entry name" value="EF_Hand_1_Ca_BS"/>
</dbReference>
<reference evidence="3 4" key="1">
    <citation type="submission" date="2017-03" db="EMBL/GenBank/DDBJ databases">
        <title>Genome analysis of Rhizobial strains effectives or ineffectives for nitrogen fixation isolated from bean seeds.</title>
        <authorList>
            <person name="Peralta H."/>
            <person name="Aguilar-Vera A."/>
            <person name="Mora Y."/>
            <person name="Vargas-Lagunas C."/>
            <person name="Girard L."/>
            <person name="Mora J."/>
        </authorList>
    </citation>
    <scope>NUCLEOTIDE SEQUENCE [LARGE SCALE GENOMIC DNA]</scope>
    <source>
        <strain evidence="3 4">CCGM5</strain>
    </source>
</reference>
<organism evidence="3 4">
    <name type="scientific">Rhizobium leguminosarum bv. trifolii</name>
    <dbReference type="NCBI Taxonomy" id="386"/>
    <lineage>
        <taxon>Bacteria</taxon>
        <taxon>Pseudomonadati</taxon>
        <taxon>Pseudomonadota</taxon>
        <taxon>Alphaproteobacteria</taxon>
        <taxon>Hyphomicrobiales</taxon>
        <taxon>Rhizobiaceae</taxon>
        <taxon>Rhizobium/Agrobacterium group</taxon>
        <taxon>Rhizobium</taxon>
    </lineage>
</organism>
<feature type="compositionally biased region" description="Low complexity" evidence="1">
    <location>
        <begin position="35"/>
        <end position="49"/>
    </location>
</feature>
<dbReference type="PROSITE" id="PS50222">
    <property type="entry name" value="EF_HAND_2"/>
    <property type="match status" value="2"/>
</dbReference>
<protein>
    <recommendedName>
        <fullName evidence="2">EF-hand domain-containing protein</fullName>
    </recommendedName>
</protein>